<dbReference type="KEGG" id="vcn:VOLCADRAFT_107912"/>
<dbReference type="AlphaFoldDB" id="D8UH65"/>
<sequence>MDAAVGLEQLFAVHRDVPALAVLQQLRMDFSQQQPQELLHNHRDCLQLGRASYALCTETKVQRLCNIANISAISTIPQPAIQMALLRDLSAQPSDKALQARFSQLFQEAGIALGVGVSPSSTPLIAQAQLIGQWQQQQFLQQLHVQQQLQQFGVMMPPPPPPPPPAPSIPPAAPPPVVTYGAAPCQGVAHRGNGVYGADNSDDSDYEPHTDSGSKEDELEYDECDPRAEKKVFCTLHKQLTDFRTLVGLHFICDVLVQTDGVFKLMQAQQFKDSDVAGTIAAVQHSLRKSFIDVPPGQHTTPALKSFWQLMATTGCKSFHGHPVSNVPESPESIMHDLFKEFTENLIKYLDRRFPNSTFLSALALFNLIEYPDNVDDWGEDASEALRGYFTVRLKEKKHMHDCHPQIDFEEAKLQLSMFKHEMWKLQPAAVKDREAFLKSYVEQQQVLSQLLGCEEVFSVGDDRYEGADAAEGLMERSVSLQPSAAADNFLSFARSGNEKILGKQDGNYMYGS</sequence>
<dbReference type="EMBL" id="GL378404">
    <property type="protein sequence ID" value="EFJ40925.1"/>
    <property type="molecule type" value="Genomic_DNA"/>
</dbReference>
<evidence type="ECO:0000256" key="1">
    <source>
        <dbReference type="SAM" id="MobiDB-lite"/>
    </source>
</evidence>
<dbReference type="OrthoDB" id="535277at2759"/>
<reference evidence="2 3" key="1">
    <citation type="journal article" date="2010" name="Science">
        <title>Genomic analysis of organismal complexity in the multicellular green alga Volvox carteri.</title>
        <authorList>
            <person name="Prochnik S.E."/>
            <person name="Umen J."/>
            <person name="Nedelcu A.M."/>
            <person name="Hallmann A."/>
            <person name="Miller S.M."/>
            <person name="Nishii I."/>
            <person name="Ferris P."/>
            <person name="Kuo A."/>
            <person name="Mitros T."/>
            <person name="Fritz-Laylin L.K."/>
            <person name="Hellsten U."/>
            <person name="Chapman J."/>
            <person name="Simakov O."/>
            <person name="Rensing S.A."/>
            <person name="Terry A."/>
            <person name="Pangilinan J."/>
            <person name="Kapitonov V."/>
            <person name="Jurka J."/>
            <person name="Salamov A."/>
            <person name="Shapiro H."/>
            <person name="Schmutz J."/>
            <person name="Grimwood J."/>
            <person name="Lindquist E."/>
            <person name="Lucas S."/>
            <person name="Grigoriev I.V."/>
            <person name="Schmitt R."/>
            <person name="Kirk D."/>
            <person name="Rokhsar D.S."/>
        </authorList>
    </citation>
    <scope>NUCLEOTIDE SEQUENCE [LARGE SCALE GENOMIC DNA]</scope>
    <source>
        <strain evidence="3">f. Nagariensis / Eve</strain>
    </source>
</reference>
<evidence type="ECO:0000313" key="3">
    <source>
        <dbReference type="Proteomes" id="UP000001058"/>
    </source>
</evidence>
<dbReference type="Proteomes" id="UP000001058">
    <property type="component" value="Unassembled WGS sequence"/>
</dbReference>
<feature type="compositionally biased region" description="Basic and acidic residues" evidence="1">
    <location>
        <begin position="206"/>
        <end position="216"/>
    </location>
</feature>
<organism evidence="3">
    <name type="scientific">Volvox carteri f. nagariensis</name>
    <dbReference type="NCBI Taxonomy" id="3068"/>
    <lineage>
        <taxon>Eukaryota</taxon>
        <taxon>Viridiplantae</taxon>
        <taxon>Chlorophyta</taxon>
        <taxon>core chlorophytes</taxon>
        <taxon>Chlorophyceae</taxon>
        <taxon>CS clade</taxon>
        <taxon>Chlamydomonadales</taxon>
        <taxon>Volvocaceae</taxon>
        <taxon>Volvox</taxon>
    </lineage>
</organism>
<protein>
    <submittedName>
        <fullName evidence="2">Uncharacterized protein</fullName>
    </submittedName>
</protein>
<accession>D8UH65</accession>
<keyword evidence="3" id="KW-1185">Reference proteome</keyword>
<proteinExistence type="predicted"/>
<dbReference type="PANTHER" id="PTHR46880:SF5">
    <property type="entry name" value="DUF4371 DOMAIN-CONTAINING PROTEIN"/>
    <property type="match status" value="1"/>
</dbReference>
<dbReference type="InParanoid" id="D8UH65"/>
<name>D8UH65_VOLCA</name>
<dbReference type="GeneID" id="9623089"/>
<dbReference type="PANTHER" id="PTHR46880">
    <property type="entry name" value="RAS-ASSOCIATING DOMAIN-CONTAINING PROTEIN"/>
    <property type="match status" value="1"/>
</dbReference>
<gene>
    <name evidence="2" type="ORF">VOLCADRAFT_107912</name>
</gene>
<dbReference type="RefSeq" id="XP_002957992.1">
    <property type="nucleotide sequence ID" value="XM_002957946.1"/>
</dbReference>
<evidence type="ECO:0000313" key="2">
    <source>
        <dbReference type="EMBL" id="EFJ40925.1"/>
    </source>
</evidence>
<feature type="region of interest" description="Disordered" evidence="1">
    <location>
        <begin position="191"/>
        <end position="222"/>
    </location>
</feature>